<dbReference type="EMBL" id="QOUW02000014">
    <property type="protein sequence ID" value="RIW16523.1"/>
    <property type="molecule type" value="Genomic_DNA"/>
</dbReference>
<name>A0A8B3DL45_VIBHA</name>
<gene>
    <name evidence="1" type="ORF">DS957_006345</name>
</gene>
<proteinExistence type="predicted"/>
<accession>A0A8B3DL45</accession>
<dbReference type="AlphaFoldDB" id="A0A8B3DL45"/>
<evidence type="ECO:0000313" key="2">
    <source>
        <dbReference type="Proteomes" id="UP000253437"/>
    </source>
</evidence>
<sequence>MKWTLWFIAFIAVEVMAKEPLRVAINQAPYSAVLRLTSFEEIKQGVDAYYEIQADVLEEIRGNFSSHISFKMYAAKGDEPNLGAAASIIVLCHDDQGYFWPGTGSEFKASKQNIAIAKEAAEYQTEEQELFSLCPQ</sequence>
<dbReference type="RefSeq" id="WP_029790899.1">
    <property type="nucleotide sequence ID" value="NZ_CAKMNG010000022.1"/>
</dbReference>
<comment type="caution">
    <text evidence="1">The sequence shown here is derived from an EMBL/GenBank/DDBJ whole genome shotgun (WGS) entry which is preliminary data.</text>
</comment>
<protein>
    <submittedName>
        <fullName evidence="1">Uncharacterized protein</fullName>
    </submittedName>
</protein>
<reference evidence="1 2" key="1">
    <citation type="submission" date="2018-08" db="EMBL/GenBank/DDBJ databases">
        <title>Vibrio harveyi strains pathogenic to white snook Centropomus viridis Lockington (1877) and potential probiotic bacteria.</title>
        <authorList>
            <person name="Soto-Rodriguez S."/>
            <person name="Gomez-Gil B."/>
            <person name="Lozano-Olvera R."/>
        </authorList>
    </citation>
    <scope>NUCLEOTIDE SEQUENCE [LARGE SCALE GENOMIC DNA]</scope>
    <source>
        <strain evidence="1 2">CAIM 1508</strain>
    </source>
</reference>
<evidence type="ECO:0000313" key="1">
    <source>
        <dbReference type="EMBL" id="RIW16523.1"/>
    </source>
</evidence>
<organism evidence="1 2">
    <name type="scientific">Vibrio harveyi</name>
    <name type="common">Beneckea harveyi</name>
    <dbReference type="NCBI Taxonomy" id="669"/>
    <lineage>
        <taxon>Bacteria</taxon>
        <taxon>Pseudomonadati</taxon>
        <taxon>Pseudomonadota</taxon>
        <taxon>Gammaproteobacteria</taxon>
        <taxon>Vibrionales</taxon>
        <taxon>Vibrionaceae</taxon>
        <taxon>Vibrio</taxon>
    </lineage>
</organism>
<dbReference type="Proteomes" id="UP000253437">
    <property type="component" value="Unassembled WGS sequence"/>
</dbReference>
<dbReference type="GeneID" id="83581183"/>